<feature type="domain" description="Transglutaminase-like" evidence="2">
    <location>
        <begin position="154"/>
        <end position="238"/>
    </location>
</feature>
<name>A0A0P9D0E3_9BACL</name>
<dbReference type="RefSeq" id="WP_054967243.1">
    <property type="nucleotide sequence ID" value="NZ_LJCO01000008.1"/>
</dbReference>
<evidence type="ECO:0000313" key="4">
    <source>
        <dbReference type="Proteomes" id="UP000050482"/>
    </source>
</evidence>
<dbReference type="PATRIC" id="fig|471514.4.peg.85"/>
<feature type="signal peptide" evidence="1">
    <location>
        <begin position="1"/>
        <end position="23"/>
    </location>
</feature>
<keyword evidence="4" id="KW-1185">Reference proteome</keyword>
<gene>
    <name evidence="3" type="ORF">AN477_00575</name>
</gene>
<comment type="caution">
    <text evidence="3">The sequence shown here is derived from an EMBL/GenBank/DDBJ whole genome shotgun (WGS) entry which is preliminary data.</text>
</comment>
<sequence length="248" mass="26211">MMTKRLIALSVIAVSAVFGLAGCATTTQTPVTATQPQTKTAHITSTGHAVNLNVRTGTRDNGIAQVTMLGSNSEYQYAVPVSDGSIHATLTIPWDGKTNIGVIEGSKMVANSGVTVSGQALSEQQLDLLPSYLMDSNIQTVAQQAHTIASSVTTQGMKRNQALASASMQWVRQHIRTANQGQTARADQTLQSRSANQASRTALAVALLRANNIPAKAVQKQENQDGLYGTSYSVSAWISGKWTNIGTP</sequence>
<dbReference type="STRING" id="471514.AN477_00575"/>
<dbReference type="PROSITE" id="PS51257">
    <property type="entry name" value="PROKAR_LIPOPROTEIN"/>
    <property type="match status" value="1"/>
</dbReference>
<evidence type="ECO:0000259" key="2">
    <source>
        <dbReference type="Pfam" id="PF01841"/>
    </source>
</evidence>
<protein>
    <recommendedName>
        <fullName evidence="2">Transglutaminase-like domain-containing protein</fullName>
    </recommendedName>
</protein>
<accession>A0A0P9D0E3</accession>
<dbReference type="EMBL" id="LJCO01000008">
    <property type="protein sequence ID" value="KPV45491.1"/>
    <property type="molecule type" value="Genomic_DNA"/>
</dbReference>
<proteinExistence type="predicted"/>
<evidence type="ECO:0000313" key="3">
    <source>
        <dbReference type="EMBL" id="KPV45491.1"/>
    </source>
</evidence>
<dbReference type="Pfam" id="PF01841">
    <property type="entry name" value="Transglut_core"/>
    <property type="match status" value="1"/>
</dbReference>
<reference evidence="3 4" key="1">
    <citation type="submission" date="2015-09" db="EMBL/GenBank/DDBJ databases">
        <title>Draft genome sequence of Alicyclobacillus ferrooxydans DSM 22381.</title>
        <authorList>
            <person name="Hemp J."/>
        </authorList>
    </citation>
    <scope>NUCLEOTIDE SEQUENCE [LARGE SCALE GENOMIC DNA]</scope>
    <source>
        <strain evidence="3 4">TC-34</strain>
    </source>
</reference>
<dbReference type="Gene3D" id="3.10.620.30">
    <property type="match status" value="1"/>
</dbReference>
<feature type="chain" id="PRO_5038410318" description="Transglutaminase-like domain-containing protein" evidence="1">
    <location>
        <begin position="24"/>
        <end position="248"/>
    </location>
</feature>
<dbReference type="InterPro" id="IPR002931">
    <property type="entry name" value="Transglutaminase-like"/>
</dbReference>
<dbReference type="AlphaFoldDB" id="A0A0P9D0E3"/>
<organism evidence="3 4">
    <name type="scientific">Alicyclobacillus ferrooxydans</name>
    <dbReference type="NCBI Taxonomy" id="471514"/>
    <lineage>
        <taxon>Bacteria</taxon>
        <taxon>Bacillati</taxon>
        <taxon>Bacillota</taxon>
        <taxon>Bacilli</taxon>
        <taxon>Bacillales</taxon>
        <taxon>Alicyclobacillaceae</taxon>
        <taxon>Alicyclobacillus</taxon>
    </lineage>
</organism>
<evidence type="ECO:0000256" key="1">
    <source>
        <dbReference type="SAM" id="SignalP"/>
    </source>
</evidence>
<dbReference type="OrthoDB" id="9985838at2"/>
<keyword evidence="1" id="KW-0732">Signal</keyword>
<dbReference type="Proteomes" id="UP000050482">
    <property type="component" value="Unassembled WGS sequence"/>
</dbReference>